<reference evidence="2 3" key="1">
    <citation type="submission" date="2020-10" db="EMBL/GenBank/DDBJ databases">
        <title>The Coptis chinensis genome and diversification of protoberbering-type alkaloids.</title>
        <authorList>
            <person name="Wang B."/>
            <person name="Shu S."/>
            <person name="Song C."/>
            <person name="Liu Y."/>
        </authorList>
    </citation>
    <scope>NUCLEOTIDE SEQUENCE [LARGE SCALE GENOMIC DNA]</scope>
    <source>
        <strain evidence="2">HL-2020</strain>
        <tissue evidence="2">Leaf</tissue>
    </source>
</reference>
<protein>
    <recommendedName>
        <fullName evidence="1">RNase H type-1 domain-containing protein</fullName>
    </recommendedName>
</protein>
<sequence length="216" mass="24524">MTGISPNVACHHLDVDPTVKLVRQRPRRMTPDKRLKVSEEQISWKIYTDGSWNQSASGIGCVLICPDGLQIEKCVRPRFKAANNGAEYEATIFGMKTTIDLGATDIAIFIDSKLINLEKSRNDMRHVDALAYLSAAIDCKEPRMIQGEYQELSNIEFTTLNHIKVYVAECLALQVLYYAQASYAVWARKRMREEVEINRGDIDSEMPSPFCFQTKI</sequence>
<gene>
    <name evidence="2" type="ORF">IFM89_030398</name>
</gene>
<dbReference type="InterPro" id="IPR036397">
    <property type="entry name" value="RNaseH_sf"/>
</dbReference>
<proteinExistence type="predicted"/>
<dbReference type="SUPFAM" id="SSF53098">
    <property type="entry name" value="Ribonuclease H-like"/>
    <property type="match status" value="1"/>
</dbReference>
<comment type="caution">
    <text evidence="2">The sequence shown here is derived from an EMBL/GenBank/DDBJ whole genome shotgun (WGS) entry which is preliminary data.</text>
</comment>
<evidence type="ECO:0000313" key="2">
    <source>
        <dbReference type="EMBL" id="KAF9606979.1"/>
    </source>
</evidence>
<organism evidence="2 3">
    <name type="scientific">Coptis chinensis</name>
    <dbReference type="NCBI Taxonomy" id="261450"/>
    <lineage>
        <taxon>Eukaryota</taxon>
        <taxon>Viridiplantae</taxon>
        <taxon>Streptophyta</taxon>
        <taxon>Embryophyta</taxon>
        <taxon>Tracheophyta</taxon>
        <taxon>Spermatophyta</taxon>
        <taxon>Magnoliopsida</taxon>
        <taxon>Ranunculales</taxon>
        <taxon>Ranunculaceae</taxon>
        <taxon>Coptidoideae</taxon>
        <taxon>Coptis</taxon>
    </lineage>
</organism>
<dbReference type="Proteomes" id="UP000631114">
    <property type="component" value="Unassembled WGS sequence"/>
</dbReference>
<dbReference type="OrthoDB" id="1938451at2759"/>
<keyword evidence="3" id="KW-1185">Reference proteome</keyword>
<feature type="domain" description="RNase H type-1" evidence="1">
    <location>
        <begin position="48"/>
        <end position="122"/>
    </location>
</feature>
<dbReference type="GO" id="GO:0003676">
    <property type="term" value="F:nucleic acid binding"/>
    <property type="evidence" value="ECO:0007669"/>
    <property type="project" value="InterPro"/>
</dbReference>
<dbReference type="Pfam" id="PF13456">
    <property type="entry name" value="RVT_3"/>
    <property type="match status" value="1"/>
</dbReference>
<evidence type="ECO:0000313" key="3">
    <source>
        <dbReference type="Proteomes" id="UP000631114"/>
    </source>
</evidence>
<dbReference type="InterPro" id="IPR002156">
    <property type="entry name" value="RNaseH_domain"/>
</dbReference>
<evidence type="ECO:0000259" key="1">
    <source>
        <dbReference type="Pfam" id="PF13456"/>
    </source>
</evidence>
<dbReference type="AlphaFoldDB" id="A0A835HY67"/>
<accession>A0A835HY67</accession>
<dbReference type="EMBL" id="JADFTS010000005">
    <property type="protein sequence ID" value="KAF9606979.1"/>
    <property type="molecule type" value="Genomic_DNA"/>
</dbReference>
<dbReference type="Gene3D" id="3.30.420.10">
    <property type="entry name" value="Ribonuclease H-like superfamily/Ribonuclease H"/>
    <property type="match status" value="1"/>
</dbReference>
<dbReference type="InterPro" id="IPR012337">
    <property type="entry name" value="RNaseH-like_sf"/>
</dbReference>
<dbReference type="PANTHER" id="PTHR48475:SF1">
    <property type="entry name" value="RNASE H TYPE-1 DOMAIN-CONTAINING PROTEIN"/>
    <property type="match status" value="1"/>
</dbReference>
<dbReference type="GO" id="GO:0004523">
    <property type="term" value="F:RNA-DNA hybrid ribonuclease activity"/>
    <property type="evidence" value="ECO:0007669"/>
    <property type="project" value="InterPro"/>
</dbReference>
<name>A0A835HY67_9MAGN</name>
<dbReference type="PANTHER" id="PTHR48475">
    <property type="entry name" value="RIBONUCLEASE H"/>
    <property type="match status" value="1"/>
</dbReference>